<dbReference type="RefSeq" id="WP_256539810.1">
    <property type="nucleotide sequence ID" value="NZ_JANHOH010000004.1"/>
</dbReference>
<accession>A0ABT1T4V0</accession>
<evidence type="ECO:0000313" key="3">
    <source>
        <dbReference type="Proteomes" id="UP001204376"/>
    </source>
</evidence>
<keyword evidence="1" id="KW-1133">Transmembrane helix</keyword>
<keyword evidence="1" id="KW-0812">Transmembrane</keyword>
<feature type="transmembrane region" description="Helical" evidence="1">
    <location>
        <begin position="361"/>
        <end position="380"/>
    </location>
</feature>
<feature type="transmembrane region" description="Helical" evidence="1">
    <location>
        <begin position="69"/>
        <end position="90"/>
    </location>
</feature>
<evidence type="ECO:0000313" key="2">
    <source>
        <dbReference type="EMBL" id="MCQ6959619.1"/>
    </source>
</evidence>
<dbReference type="Proteomes" id="UP001204376">
    <property type="component" value="Unassembled WGS sequence"/>
</dbReference>
<feature type="transmembrane region" description="Helical" evidence="1">
    <location>
        <begin position="178"/>
        <end position="199"/>
    </location>
</feature>
<gene>
    <name evidence="2" type="ORF">NPE20_16710</name>
</gene>
<organism evidence="2 3">
    <name type="scientific">Mucilaginibacter aquariorum</name>
    <dbReference type="NCBI Taxonomy" id="2967225"/>
    <lineage>
        <taxon>Bacteria</taxon>
        <taxon>Pseudomonadati</taxon>
        <taxon>Bacteroidota</taxon>
        <taxon>Sphingobacteriia</taxon>
        <taxon>Sphingobacteriales</taxon>
        <taxon>Sphingobacteriaceae</taxon>
        <taxon>Mucilaginibacter</taxon>
    </lineage>
</organism>
<dbReference type="InterPro" id="IPR043742">
    <property type="entry name" value="DUF5687"/>
</dbReference>
<name>A0ABT1T4V0_9SPHI</name>
<feature type="transmembrane region" description="Helical" evidence="1">
    <location>
        <begin position="386"/>
        <end position="408"/>
    </location>
</feature>
<feature type="transmembrane region" description="Helical" evidence="1">
    <location>
        <begin position="428"/>
        <end position="446"/>
    </location>
</feature>
<reference evidence="2 3" key="1">
    <citation type="submission" date="2022-07" db="EMBL/GenBank/DDBJ databases">
        <title>Mucilaginibacter sp. JC4.</title>
        <authorList>
            <person name="Le V."/>
            <person name="Ko S.-R."/>
            <person name="Ahn C.-Y."/>
            <person name="Oh H.-M."/>
        </authorList>
    </citation>
    <scope>NUCLEOTIDE SEQUENCE [LARGE SCALE GENOMIC DNA]</scope>
    <source>
        <strain evidence="2 3">JC4</strain>
    </source>
</reference>
<feature type="transmembrane region" description="Helical" evidence="1">
    <location>
        <begin position="290"/>
        <end position="306"/>
    </location>
</feature>
<feature type="transmembrane region" description="Helical" evidence="1">
    <location>
        <begin position="31"/>
        <end position="54"/>
    </location>
</feature>
<dbReference type="EMBL" id="JANHOH010000004">
    <property type="protein sequence ID" value="MCQ6959619.1"/>
    <property type="molecule type" value="Genomic_DNA"/>
</dbReference>
<feature type="transmembrane region" description="Helical" evidence="1">
    <location>
        <begin position="452"/>
        <end position="472"/>
    </location>
</feature>
<feature type="transmembrane region" description="Helical" evidence="1">
    <location>
        <begin position="111"/>
        <end position="137"/>
    </location>
</feature>
<keyword evidence="3" id="KW-1185">Reference proteome</keyword>
<comment type="caution">
    <text evidence="2">The sequence shown here is derived from an EMBL/GenBank/DDBJ whole genome shotgun (WGS) entry which is preliminary data.</text>
</comment>
<protein>
    <submittedName>
        <fullName evidence="2">DUF5687 family protein</fullName>
    </submittedName>
</protein>
<proteinExistence type="predicted"/>
<keyword evidence="1" id="KW-0472">Membrane</keyword>
<dbReference type="Pfam" id="PF18940">
    <property type="entry name" value="DUF5687"/>
    <property type="match status" value="1"/>
</dbReference>
<evidence type="ECO:0000256" key="1">
    <source>
        <dbReference type="SAM" id="Phobius"/>
    </source>
</evidence>
<sequence>MTDLSSSHMISTFFDHELKAFWRSKNTGKSIAVKVVMGILIFILFLYVLALGLFMDKIVHAMSPNEDLTVAFCGIVLVYFLGDLLMRLQLQELPTLKVQPYLHLPVKRNSVVGYLALTALLSFFNLWPIIIFGPFILKIILPASGAVTTIVFIVSIIALSIFNNYLALYIKRKANLNGWIFLMAGAFLTLITCGDYVWHLYSLKAISYLFFGNLIIKPYLVLLPLVLSVAMYYVNFYYLKGNLYLEELSSKKDVIRKSSTEIPFLNRFGNIGDLVANEVKLILRNKRPRSALIMGLFFMFYGLIFYTNPKIGEGFKVFVGMFMTGIFIINYGQFMFSWQAGHFDGLLVSKIKFTDFLKAKYLLFTIVSTVAFILTTPYVYFGWRTVLIHFIMYLWNLGINTTIVLYFANRNYKRIDLSKGASFNWEGVGASQLLLSFPLILFPYVIYLPFKYLGYTNVGLAVLAIIGVAFIITRDFWIKKLEADFYTKRFKIAEGFRNK</sequence>
<feature type="transmembrane region" description="Helical" evidence="1">
    <location>
        <begin position="143"/>
        <end position="166"/>
    </location>
</feature>
<feature type="transmembrane region" description="Helical" evidence="1">
    <location>
        <begin position="219"/>
        <end position="239"/>
    </location>
</feature>
<feature type="transmembrane region" description="Helical" evidence="1">
    <location>
        <begin position="318"/>
        <end position="340"/>
    </location>
</feature>